<evidence type="ECO:0000256" key="2">
    <source>
        <dbReference type="ARBA" id="ARBA00008072"/>
    </source>
</evidence>
<proteinExistence type="inferred from homology"/>
<dbReference type="EMBL" id="JAVDPW010000003">
    <property type="protein sequence ID" value="MDR6289354.1"/>
    <property type="molecule type" value="Genomic_DNA"/>
</dbReference>
<evidence type="ECO:0000256" key="5">
    <source>
        <dbReference type="ARBA" id="ARBA00023002"/>
    </source>
</evidence>
<evidence type="ECO:0000256" key="4">
    <source>
        <dbReference type="ARBA" id="ARBA00022833"/>
    </source>
</evidence>
<comment type="cofactor">
    <cofactor evidence="1">
        <name>Zn(2+)</name>
        <dbReference type="ChEBI" id="CHEBI:29105"/>
    </cofactor>
</comment>
<evidence type="ECO:0000256" key="3">
    <source>
        <dbReference type="ARBA" id="ARBA00022723"/>
    </source>
</evidence>
<dbReference type="InterPro" id="IPR036291">
    <property type="entry name" value="NAD(P)-bd_dom_sf"/>
</dbReference>
<dbReference type="InterPro" id="IPR011032">
    <property type="entry name" value="GroES-like_sf"/>
</dbReference>
<keyword evidence="3" id="KW-0479">Metal-binding</keyword>
<dbReference type="CDD" id="cd08255">
    <property type="entry name" value="2-desacetyl-2-hydroxyethyl_bacteriochlorophyllide_like"/>
    <property type="match status" value="1"/>
</dbReference>
<dbReference type="RefSeq" id="WP_309793618.1">
    <property type="nucleotide sequence ID" value="NZ_JAVDPW010000003.1"/>
</dbReference>
<organism evidence="6 7">
    <name type="scientific">Inquilinus ginsengisoli</name>
    <dbReference type="NCBI Taxonomy" id="363840"/>
    <lineage>
        <taxon>Bacteria</taxon>
        <taxon>Pseudomonadati</taxon>
        <taxon>Pseudomonadota</taxon>
        <taxon>Alphaproteobacteria</taxon>
        <taxon>Rhodospirillales</taxon>
        <taxon>Rhodospirillaceae</taxon>
        <taxon>Inquilinus</taxon>
    </lineage>
</organism>
<dbReference type="SUPFAM" id="SSF51735">
    <property type="entry name" value="NAD(P)-binding Rossmann-fold domains"/>
    <property type="match status" value="1"/>
</dbReference>
<dbReference type="Gene3D" id="3.90.180.10">
    <property type="entry name" value="Medium-chain alcohol dehydrogenases, catalytic domain"/>
    <property type="match status" value="1"/>
</dbReference>
<comment type="caution">
    <text evidence="6">The sequence shown here is derived from an EMBL/GenBank/DDBJ whole genome shotgun (WGS) entry which is preliminary data.</text>
</comment>
<accession>A0ABU1JP83</accession>
<comment type="similarity">
    <text evidence="2">Belongs to the zinc-containing alcohol dehydrogenase family.</text>
</comment>
<protein>
    <submittedName>
        <fullName evidence="6">NADPH:quinone reductase-like Zn-dependent oxidoreductase</fullName>
    </submittedName>
</protein>
<reference evidence="6 7" key="1">
    <citation type="submission" date="2023-07" db="EMBL/GenBank/DDBJ databases">
        <title>Sorghum-associated microbial communities from plants grown in Nebraska, USA.</title>
        <authorList>
            <person name="Schachtman D."/>
        </authorList>
    </citation>
    <scope>NUCLEOTIDE SEQUENCE [LARGE SCALE GENOMIC DNA]</scope>
    <source>
        <strain evidence="6 7">584</strain>
    </source>
</reference>
<evidence type="ECO:0000313" key="7">
    <source>
        <dbReference type="Proteomes" id="UP001262410"/>
    </source>
</evidence>
<evidence type="ECO:0000256" key="1">
    <source>
        <dbReference type="ARBA" id="ARBA00001947"/>
    </source>
</evidence>
<keyword evidence="4" id="KW-0862">Zinc</keyword>
<dbReference type="PANTHER" id="PTHR43350:SF19">
    <property type="entry name" value="D-GULOSIDE 3-DEHYDROGENASE"/>
    <property type="match status" value="1"/>
</dbReference>
<dbReference type="SUPFAM" id="SSF50129">
    <property type="entry name" value="GroES-like"/>
    <property type="match status" value="1"/>
</dbReference>
<name>A0ABU1JP83_9PROT</name>
<gene>
    <name evidence="6" type="ORF">E9232_001869</name>
</gene>
<keyword evidence="7" id="KW-1185">Reference proteome</keyword>
<dbReference type="Proteomes" id="UP001262410">
    <property type="component" value="Unassembled WGS sequence"/>
</dbReference>
<evidence type="ECO:0000313" key="6">
    <source>
        <dbReference type="EMBL" id="MDR6289354.1"/>
    </source>
</evidence>
<dbReference type="PANTHER" id="PTHR43350">
    <property type="entry name" value="NAD-DEPENDENT ALCOHOL DEHYDROGENASE"/>
    <property type="match status" value="1"/>
</dbReference>
<keyword evidence="5" id="KW-0560">Oxidoreductase</keyword>
<dbReference type="Gene3D" id="3.40.50.720">
    <property type="entry name" value="NAD(P)-binding Rossmann-like Domain"/>
    <property type="match status" value="1"/>
</dbReference>
<sequence>MGIMDVRALWILKPGQARIGTETLPEPGPGEVRVRARFGAVSRGTEALVFQGEVPPSQHQAMRAPFQAGVFPSPVKYGYINVGRVEAGPESLLGRDVFCLYPHQTGYVVPATAVTPLPDGLPPERAVLAANMETALNVAWDAAPRPGDRVAVIGAGVVGCLTARLIGRIPGCTVTLVDTDPGREAVAAALGVGFAAPAAAPGDQDLVIHTSGNPAGLATALGLAGIEATVIEASWYGDTPVPAPLGEAFHSRRLTLRSSQVGMVATAQRPRWDYARRMAKALELLRDPALDVLFTGDCDFDDLPEVLARLAAAPAGALCQRIRYPEEN</sequence>